<dbReference type="GO" id="GO:0046872">
    <property type="term" value="F:metal ion binding"/>
    <property type="evidence" value="ECO:0007669"/>
    <property type="project" value="UniProtKB-KW"/>
</dbReference>
<feature type="domain" description="Radical SAM core" evidence="7">
    <location>
        <begin position="66"/>
        <end position="289"/>
    </location>
</feature>
<dbReference type="CDD" id="cd01335">
    <property type="entry name" value="Radical_SAM"/>
    <property type="match status" value="1"/>
</dbReference>
<feature type="binding site" evidence="6">
    <location>
        <position position="81"/>
    </location>
    <ligand>
        <name>[4Fe-4S] cluster</name>
        <dbReference type="ChEBI" id="CHEBI:49883"/>
        <note>4Fe-4S-S-AdoMet</note>
    </ligand>
</feature>
<evidence type="ECO:0000259" key="7">
    <source>
        <dbReference type="PROSITE" id="PS51918"/>
    </source>
</evidence>
<evidence type="ECO:0000256" key="4">
    <source>
        <dbReference type="ARBA" id="ARBA00023004"/>
    </source>
</evidence>
<dbReference type="NCBIfam" id="TIGR04337">
    <property type="entry name" value="AmmeMemoSam_rS"/>
    <property type="match status" value="1"/>
</dbReference>
<reference evidence="8 9" key="1">
    <citation type="submission" date="2015-11" db="EMBL/GenBank/DDBJ databases">
        <title>Description and complete genome sequence of a novel strain predominating in hypersaline microbial mats and representing a new family of the Bacteriodetes phylum.</title>
        <authorList>
            <person name="Spring S."/>
            <person name="Bunk B."/>
            <person name="Sproer C."/>
            <person name="Klenk H.-P."/>
        </authorList>
    </citation>
    <scope>NUCLEOTIDE SEQUENCE [LARGE SCALE GENOMIC DNA]</scope>
    <source>
        <strain evidence="8 9">L21-Spi-D4</strain>
    </source>
</reference>
<organism evidence="8 9">
    <name type="scientific">Salinivirga cyanobacteriivorans</name>
    <dbReference type="NCBI Taxonomy" id="1307839"/>
    <lineage>
        <taxon>Bacteria</taxon>
        <taxon>Pseudomonadati</taxon>
        <taxon>Bacteroidota</taxon>
        <taxon>Bacteroidia</taxon>
        <taxon>Bacteroidales</taxon>
        <taxon>Salinivirgaceae</taxon>
        <taxon>Salinivirga</taxon>
    </lineage>
</organism>
<evidence type="ECO:0000256" key="5">
    <source>
        <dbReference type="ARBA" id="ARBA00023014"/>
    </source>
</evidence>
<dbReference type="SFLD" id="SFLDG01101">
    <property type="entry name" value="Uncharacterised_Radical_SAM_Su"/>
    <property type="match status" value="1"/>
</dbReference>
<dbReference type="InterPro" id="IPR027596">
    <property type="entry name" value="AmmeMemoSam_rS"/>
</dbReference>
<dbReference type="SFLD" id="SFLDS00029">
    <property type="entry name" value="Radical_SAM"/>
    <property type="match status" value="1"/>
</dbReference>
<dbReference type="KEGG" id="blq:L21SP5_02642"/>
<keyword evidence="5 6" id="KW-0411">Iron-sulfur</keyword>
<sequence length="331" mass="37708">MKEASFYTIRADRVECQLCPHNCKLKDRQWGICNVRQARDNKLFDMGYGRISSLAIDAVEKKPLYHFYPGAQILSVGGLGCNFNCSFCQNHQISQIQHQMLARAEYLSPQEVIDIALEKAPKAGIAFTYNEPMINYDFMIDVASLAKSHEIPTVVVSNGYINHAPLEKLIEVIDAFNIDLKGFNNQFYKKFAGGQLSPVLNALKQIKKADRHLEITHLIVTNANDNFDEYRVMLNWIVENLGQRIPFHISRYYPQYKYSQPATELTLINDYVAAAREKLQFVYPGNVHADASTYCPECGELLISRSGYSTKTVALSEKYCLNCHYELPIII</sequence>
<dbReference type="PATRIC" id="fig|1307839.3.peg.2774"/>
<feature type="binding site" evidence="6">
    <location>
        <position position="88"/>
    </location>
    <ligand>
        <name>[4Fe-4S] cluster</name>
        <dbReference type="ChEBI" id="CHEBI:49883"/>
        <note>4Fe-4S-S-AdoMet</note>
    </ligand>
</feature>
<dbReference type="GO" id="GO:0051539">
    <property type="term" value="F:4 iron, 4 sulfur cluster binding"/>
    <property type="evidence" value="ECO:0007669"/>
    <property type="project" value="UniProtKB-KW"/>
</dbReference>
<dbReference type="EMBL" id="CP013118">
    <property type="protein sequence ID" value="ALO16265.1"/>
    <property type="molecule type" value="Genomic_DNA"/>
</dbReference>
<dbReference type="Proteomes" id="UP000064893">
    <property type="component" value="Chromosome"/>
</dbReference>
<evidence type="ECO:0000313" key="9">
    <source>
        <dbReference type="Proteomes" id="UP000064893"/>
    </source>
</evidence>
<dbReference type="STRING" id="1307839.L21SP5_02642"/>
<evidence type="ECO:0000256" key="6">
    <source>
        <dbReference type="PIRSR" id="PIRSR004869-50"/>
    </source>
</evidence>
<dbReference type="PANTHER" id="PTHR30352:SF5">
    <property type="entry name" value="PYRUVATE FORMATE-LYASE 1-ACTIVATING ENZYME"/>
    <property type="match status" value="1"/>
</dbReference>
<dbReference type="PIRSF" id="PIRSF004869">
    <property type="entry name" value="PflX_prd"/>
    <property type="match status" value="1"/>
</dbReference>
<gene>
    <name evidence="8" type="ORF">L21SP5_02642</name>
</gene>
<accession>A0A0S2I1P6</accession>
<dbReference type="GO" id="GO:0003824">
    <property type="term" value="F:catalytic activity"/>
    <property type="evidence" value="ECO:0007669"/>
    <property type="project" value="InterPro"/>
</dbReference>
<dbReference type="PROSITE" id="PS51918">
    <property type="entry name" value="RADICAL_SAM"/>
    <property type="match status" value="1"/>
</dbReference>
<evidence type="ECO:0000256" key="2">
    <source>
        <dbReference type="ARBA" id="ARBA00022691"/>
    </source>
</evidence>
<keyword evidence="2 6" id="KW-0949">S-adenosyl-L-methionine</keyword>
<protein>
    <submittedName>
        <fullName evidence="8">Molybdenum cofactor biosynthesis protein A</fullName>
    </submittedName>
</protein>
<dbReference type="PANTHER" id="PTHR30352">
    <property type="entry name" value="PYRUVATE FORMATE-LYASE-ACTIVATING ENZYME"/>
    <property type="match status" value="1"/>
</dbReference>
<dbReference type="InterPro" id="IPR058240">
    <property type="entry name" value="rSAM_sf"/>
</dbReference>
<evidence type="ECO:0000313" key="8">
    <source>
        <dbReference type="EMBL" id="ALO16265.1"/>
    </source>
</evidence>
<dbReference type="SUPFAM" id="SSF102114">
    <property type="entry name" value="Radical SAM enzymes"/>
    <property type="match status" value="1"/>
</dbReference>
<proteinExistence type="predicted"/>
<dbReference type="AlphaFoldDB" id="A0A0S2I1P6"/>
<evidence type="ECO:0000256" key="1">
    <source>
        <dbReference type="ARBA" id="ARBA00022485"/>
    </source>
</evidence>
<evidence type="ECO:0000256" key="3">
    <source>
        <dbReference type="ARBA" id="ARBA00022723"/>
    </source>
</evidence>
<dbReference type="Pfam" id="PF04055">
    <property type="entry name" value="Radical_SAM"/>
    <property type="match status" value="1"/>
</dbReference>
<name>A0A0S2I1P6_9BACT</name>
<keyword evidence="4 6" id="KW-0408">Iron</keyword>
<dbReference type="InterPro" id="IPR034457">
    <property type="entry name" value="Organic_radical-activating"/>
</dbReference>
<keyword evidence="3 6" id="KW-0479">Metal-binding</keyword>
<dbReference type="InterPro" id="IPR007197">
    <property type="entry name" value="rSAM"/>
</dbReference>
<keyword evidence="9" id="KW-1185">Reference proteome</keyword>
<dbReference type="Gene3D" id="3.20.20.70">
    <property type="entry name" value="Aldolase class I"/>
    <property type="match status" value="1"/>
</dbReference>
<dbReference type="OrthoDB" id="9781783at2"/>
<feature type="binding site" evidence="6">
    <location>
        <position position="85"/>
    </location>
    <ligand>
        <name>[4Fe-4S] cluster</name>
        <dbReference type="ChEBI" id="CHEBI:49883"/>
        <note>4Fe-4S-S-AdoMet</note>
    </ligand>
</feature>
<keyword evidence="1" id="KW-0004">4Fe-4S</keyword>
<dbReference type="RefSeq" id="WP_057953653.1">
    <property type="nucleotide sequence ID" value="NZ_CP013118.1"/>
</dbReference>
<dbReference type="InterPro" id="IPR016431">
    <property type="entry name" value="Pyrv-formate_lyase-activ_prd"/>
</dbReference>
<dbReference type="InterPro" id="IPR013785">
    <property type="entry name" value="Aldolase_TIM"/>
</dbReference>
<comment type="cofactor">
    <cofactor evidence="6">
        <name>[4Fe-4S] cluster</name>
        <dbReference type="ChEBI" id="CHEBI:49883"/>
    </cofactor>
    <text evidence="6">Binds 1 [4Fe-4S] cluster. The cluster is coordinated with 3 cysteines and an exchangeable S-adenosyl-L-methionine.</text>
</comment>